<feature type="compositionally biased region" description="Polar residues" evidence="1">
    <location>
        <begin position="466"/>
        <end position="487"/>
    </location>
</feature>
<dbReference type="AlphaFoldDB" id="A0A7S3Q801"/>
<accession>A0A7S3Q801</accession>
<feature type="compositionally biased region" description="Basic and acidic residues" evidence="1">
    <location>
        <begin position="222"/>
        <end position="232"/>
    </location>
</feature>
<feature type="compositionally biased region" description="Low complexity" evidence="1">
    <location>
        <begin position="298"/>
        <end position="307"/>
    </location>
</feature>
<reference evidence="2" key="1">
    <citation type="submission" date="2021-01" db="EMBL/GenBank/DDBJ databases">
        <authorList>
            <person name="Corre E."/>
            <person name="Pelletier E."/>
            <person name="Niang G."/>
            <person name="Scheremetjew M."/>
            <person name="Finn R."/>
            <person name="Kale V."/>
            <person name="Holt S."/>
            <person name="Cochrane G."/>
            <person name="Meng A."/>
            <person name="Brown T."/>
            <person name="Cohen L."/>
        </authorList>
    </citation>
    <scope>NUCLEOTIDE SEQUENCE</scope>
    <source>
        <strain evidence="2">MM31A-1</strain>
    </source>
</reference>
<feature type="compositionally biased region" description="Polar residues" evidence="1">
    <location>
        <begin position="426"/>
        <end position="436"/>
    </location>
</feature>
<sequence length="528" mass="58227">MYCPQVMHPQAMQKVFTQHYYSSTSHTRNRRATPSGNSIRASVPGLKNEVEIPFPDRKLPVCKRCKKIYKTRELCRVRDRHTEIPWSTTYICVTLDESCFTRNSSGEMKLVEEGPMRFVARSVTGPPATYRSKDNALGGTKSPICMACKDKNYTRHHCRVKNKHLEMPWGTVYVMLSAIPAAPGATGFLNDNDSISESSGSKRTLSLSDSNECEPSSKKSKRSGDEDSTVRDEDSETEAPKECITSDIHQIQSSKAFLLTVGKDDCILNWLDVDATVPQTESSSSWASEPPMDNMYQPPFYSNGNNNGPPPSWPGYGNNFMPNAPSSSHSSSMNMNNGPHTSNTSMSGGRSTPNDYSNQNYPPGPYGNDSNYSSQMGKPSMPPQGQMQFNPNSYPSYEDRENQGPLMNHQGPSGPSMSMGYPPNKPFQQQGPQNESGPLMNRASPVPPHGDYTNTNSNQSNTVSQPPYNSNQHHTRGSDQGYNTQSDYSRRDRLSGPPHPNSGGPYGGNGNGMPFYAPHHSNGPSRHP</sequence>
<feature type="compositionally biased region" description="Polar residues" evidence="1">
    <location>
        <begin position="368"/>
        <end position="395"/>
    </location>
</feature>
<feature type="compositionally biased region" description="Polar residues" evidence="1">
    <location>
        <begin position="193"/>
        <end position="214"/>
    </location>
</feature>
<organism evidence="2">
    <name type="scientific">Chaetoceros debilis</name>
    <dbReference type="NCBI Taxonomy" id="122233"/>
    <lineage>
        <taxon>Eukaryota</taxon>
        <taxon>Sar</taxon>
        <taxon>Stramenopiles</taxon>
        <taxon>Ochrophyta</taxon>
        <taxon>Bacillariophyta</taxon>
        <taxon>Coscinodiscophyceae</taxon>
        <taxon>Chaetocerotophycidae</taxon>
        <taxon>Chaetocerotales</taxon>
        <taxon>Chaetocerotaceae</taxon>
        <taxon>Chaetoceros</taxon>
    </lineage>
</organism>
<name>A0A7S3Q801_9STRA</name>
<dbReference type="EMBL" id="HBIO01017102">
    <property type="protein sequence ID" value="CAE0468301.1"/>
    <property type="molecule type" value="Transcribed_RNA"/>
</dbReference>
<feature type="compositionally biased region" description="Low complexity" evidence="1">
    <location>
        <begin position="453"/>
        <end position="465"/>
    </location>
</feature>
<evidence type="ECO:0000313" key="2">
    <source>
        <dbReference type="EMBL" id="CAE0468301.1"/>
    </source>
</evidence>
<feature type="compositionally biased region" description="Low complexity" evidence="1">
    <location>
        <begin position="314"/>
        <end position="339"/>
    </location>
</feature>
<feature type="region of interest" description="Disordered" evidence="1">
    <location>
        <begin position="193"/>
        <end position="241"/>
    </location>
</feature>
<proteinExistence type="predicted"/>
<feature type="region of interest" description="Disordered" evidence="1">
    <location>
        <begin position="281"/>
        <end position="528"/>
    </location>
</feature>
<feature type="compositionally biased region" description="Polar residues" evidence="1">
    <location>
        <begin position="340"/>
        <end position="361"/>
    </location>
</feature>
<gene>
    <name evidence="2" type="ORF">CDEB00056_LOCUS13154</name>
</gene>
<feature type="compositionally biased region" description="Low complexity" evidence="1">
    <location>
        <begin position="411"/>
        <end position="422"/>
    </location>
</feature>
<evidence type="ECO:0000256" key="1">
    <source>
        <dbReference type="SAM" id="MobiDB-lite"/>
    </source>
</evidence>
<protein>
    <submittedName>
        <fullName evidence="2">Uncharacterized protein</fullName>
    </submittedName>
</protein>